<dbReference type="EMBL" id="QRDT01000008">
    <property type="protein sequence ID" value="RED36205.1"/>
    <property type="molecule type" value="Genomic_DNA"/>
</dbReference>
<keyword evidence="4" id="KW-1185">Reference proteome</keyword>
<dbReference type="Proteomes" id="UP000256343">
    <property type="component" value="Unassembled WGS sequence"/>
</dbReference>
<evidence type="ECO:0000313" key="4">
    <source>
        <dbReference type="Proteomes" id="UP000256343"/>
    </source>
</evidence>
<gene>
    <name evidence="1" type="ORF">BJ125_108140</name>
    <name evidence="2" type="ORF">SAMN05892882_108140</name>
</gene>
<proteinExistence type="predicted"/>
<protein>
    <submittedName>
        <fullName evidence="2">Uncharacterized protein</fullName>
    </submittedName>
</protein>
<evidence type="ECO:0000313" key="3">
    <source>
        <dbReference type="Proteomes" id="UP000252631"/>
    </source>
</evidence>
<evidence type="ECO:0000313" key="2">
    <source>
        <dbReference type="EMBL" id="SSW90765.1"/>
    </source>
</evidence>
<accession>A0A336JM54</accession>
<sequence>MGTKSREVIFGGRLRFWTARVESTREEARAAIKKAHRALAEEWSVRMEGFGGPAQPSPTIAQCISGGLGWLEVECMRCKTRGSLPLQHIRRPQDTPVWKLEASLRCRSCATRRYRPPVRLVKLTQAREVNPYPWDRPGNER</sequence>
<organism evidence="2 3">
    <name type="scientific">Rhodopseudomonas pentothenatexigens</name>
    <dbReference type="NCBI Taxonomy" id="999699"/>
    <lineage>
        <taxon>Bacteria</taxon>
        <taxon>Pseudomonadati</taxon>
        <taxon>Pseudomonadota</taxon>
        <taxon>Alphaproteobacteria</taxon>
        <taxon>Hyphomicrobiales</taxon>
        <taxon>Nitrobacteraceae</taxon>
        <taxon>Rhodopseudomonas</taxon>
    </lineage>
</organism>
<evidence type="ECO:0000313" key="1">
    <source>
        <dbReference type="EMBL" id="RED36205.1"/>
    </source>
</evidence>
<dbReference type="EMBL" id="UFQQ01000008">
    <property type="protein sequence ID" value="SSW90765.1"/>
    <property type="molecule type" value="Genomic_DNA"/>
</dbReference>
<reference evidence="2 3" key="1">
    <citation type="submission" date="2017-08" db="EMBL/GenBank/DDBJ databases">
        <authorList>
            <person name="de Groot N.N."/>
        </authorList>
    </citation>
    <scope>NUCLEOTIDE SEQUENCE [LARGE SCALE GENOMIC DNA]</scope>
    <source>
        <strain evidence="2 3">JA575</strain>
    </source>
</reference>
<dbReference type="AlphaFoldDB" id="A0A336JM54"/>
<reference evidence="1 4" key="2">
    <citation type="submission" date="2018-07" db="EMBL/GenBank/DDBJ databases">
        <title>Genomic Encyclopedia of Archaeal and Bacterial Type Strains, Phase II (KMG-II): from individual species to whole genera.</title>
        <authorList>
            <person name="Goeker M."/>
        </authorList>
    </citation>
    <scope>NUCLEOTIDE SEQUENCE [LARGE SCALE GENOMIC DNA]</scope>
    <source>
        <strain evidence="1 4">JA575</strain>
    </source>
</reference>
<dbReference type="OrthoDB" id="8140446at2"/>
<dbReference type="RefSeq" id="WP_114357830.1">
    <property type="nucleotide sequence ID" value="NZ_QRDT01000008.1"/>
</dbReference>
<dbReference type="Proteomes" id="UP000252631">
    <property type="component" value="Unassembled WGS sequence"/>
</dbReference>
<name>A0A336JM54_9BRAD</name>